<dbReference type="EMBL" id="LBRE01000038">
    <property type="protein sequence ID" value="KKP90798.1"/>
    <property type="molecule type" value="Genomic_DNA"/>
</dbReference>
<sequence length="120" mass="13507">MAIPLLSNKDVYISTLALMHIYDRRGAVLENTILPSFNALISSPDGVYLNKEGKNRRGNILFTKKIENHYLAVILEIATIQGKTSCQIITIFICDHNYFEDLKCLWNGRTATPSSQCNNS</sequence>
<proteinExistence type="predicted"/>
<dbReference type="Proteomes" id="UP000034140">
    <property type="component" value="Unassembled WGS sequence"/>
</dbReference>
<protein>
    <submittedName>
        <fullName evidence="1">Uncharacterized protein</fullName>
    </submittedName>
</protein>
<name>A0A0G0DBI3_9BACT</name>
<comment type="caution">
    <text evidence="1">The sequence shown here is derived from an EMBL/GenBank/DDBJ whole genome shotgun (WGS) entry which is preliminary data.</text>
</comment>
<evidence type="ECO:0000313" key="1">
    <source>
        <dbReference type="EMBL" id="KKP90798.1"/>
    </source>
</evidence>
<reference evidence="1 2" key="1">
    <citation type="journal article" date="2015" name="Nature">
        <title>rRNA introns, odd ribosomes, and small enigmatic genomes across a large radiation of phyla.</title>
        <authorList>
            <person name="Brown C.T."/>
            <person name="Hug L.A."/>
            <person name="Thomas B.C."/>
            <person name="Sharon I."/>
            <person name="Castelle C.J."/>
            <person name="Singh A."/>
            <person name="Wilkins M.J."/>
            <person name="Williams K.H."/>
            <person name="Banfield J.F."/>
        </authorList>
    </citation>
    <scope>NUCLEOTIDE SEQUENCE [LARGE SCALE GENOMIC DNA]</scope>
</reference>
<evidence type="ECO:0000313" key="2">
    <source>
        <dbReference type="Proteomes" id="UP000034140"/>
    </source>
</evidence>
<accession>A0A0G0DBI3</accession>
<gene>
    <name evidence="1" type="ORF">UR96_C0038G0002</name>
</gene>
<organism evidence="1 2">
    <name type="scientific">candidate division WS6 bacterium GW2011_GWC1_36_11</name>
    <dbReference type="NCBI Taxonomy" id="1619090"/>
    <lineage>
        <taxon>Bacteria</taxon>
        <taxon>Candidatus Dojkabacteria</taxon>
    </lineage>
</organism>
<dbReference type="AlphaFoldDB" id="A0A0G0DBI3"/>